<reference evidence="1 2" key="1">
    <citation type="journal article" date="2016" name="Nat. Commun.">
        <title>Thousands of microbial genomes shed light on interconnected biogeochemical processes in an aquifer system.</title>
        <authorList>
            <person name="Anantharaman K."/>
            <person name="Brown C.T."/>
            <person name="Hug L.A."/>
            <person name="Sharon I."/>
            <person name="Castelle C.J."/>
            <person name="Probst A.J."/>
            <person name="Thomas B.C."/>
            <person name="Singh A."/>
            <person name="Wilkins M.J."/>
            <person name="Karaoz U."/>
            <person name="Brodie E.L."/>
            <person name="Williams K.H."/>
            <person name="Hubbard S.S."/>
            <person name="Banfield J.F."/>
        </authorList>
    </citation>
    <scope>NUCLEOTIDE SEQUENCE [LARGE SCALE GENOMIC DNA]</scope>
</reference>
<name>A0A1F6XZK9_9BACT</name>
<proteinExistence type="predicted"/>
<dbReference type="AlphaFoldDB" id="A0A1F6XZK9"/>
<comment type="caution">
    <text evidence="1">The sequence shown here is derived from an EMBL/GenBank/DDBJ whole genome shotgun (WGS) entry which is preliminary data.</text>
</comment>
<protein>
    <submittedName>
        <fullName evidence="1">Uncharacterized protein</fullName>
    </submittedName>
</protein>
<evidence type="ECO:0000313" key="2">
    <source>
        <dbReference type="Proteomes" id="UP000176479"/>
    </source>
</evidence>
<accession>A0A1F6XZK9</accession>
<gene>
    <name evidence="1" type="ORF">A3H53_00030</name>
</gene>
<dbReference type="Proteomes" id="UP000176479">
    <property type="component" value="Unassembled WGS sequence"/>
</dbReference>
<dbReference type="EMBL" id="MFVK01000019">
    <property type="protein sequence ID" value="OGI99534.1"/>
    <property type="molecule type" value="Genomic_DNA"/>
</dbReference>
<evidence type="ECO:0000313" key="1">
    <source>
        <dbReference type="EMBL" id="OGI99534.1"/>
    </source>
</evidence>
<sequence>MAIRASKDELAVIWILSRLGWSLRRIARLKLPSSHHTIASHFETAREMIESCELPITAMDGGRKVRLRYCGDSRDIERIDAVRNSGLCGGGKKAKAHIYDSDFKDTSNED</sequence>
<organism evidence="1 2">
    <name type="scientific">Candidatus Nomurabacteria bacterium RIFCSPLOWO2_02_FULL_40_10</name>
    <dbReference type="NCBI Taxonomy" id="1801786"/>
    <lineage>
        <taxon>Bacteria</taxon>
        <taxon>Candidatus Nomuraibacteriota</taxon>
    </lineage>
</organism>